<dbReference type="PANTHER" id="PTHR43673">
    <property type="entry name" value="NAD(P)H NITROREDUCTASE YDGI-RELATED"/>
    <property type="match status" value="1"/>
</dbReference>
<evidence type="ECO:0000313" key="7">
    <source>
        <dbReference type="EMBL" id="AXY99637.1"/>
    </source>
</evidence>
<dbReference type="InterPro" id="IPR000415">
    <property type="entry name" value="Nitroreductase-like"/>
</dbReference>
<keyword evidence="4" id="KW-0288">FMN</keyword>
<dbReference type="Pfam" id="PF00881">
    <property type="entry name" value="Nitroreductase"/>
    <property type="match status" value="1"/>
</dbReference>
<comment type="similarity">
    <text evidence="2">Belongs to the nitroreductase family.</text>
</comment>
<evidence type="ECO:0000259" key="6">
    <source>
        <dbReference type="Pfam" id="PF00881"/>
    </source>
</evidence>
<protein>
    <recommendedName>
        <fullName evidence="6">Nitroreductase domain-containing protein</fullName>
    </recommendedName>
</protein>
<evidence type="ECO:0000256" key="3">
    <source>
        <dbReference type="ARBA" id="ARBA00022630"/>
    </source>
</evidence>
<evidence type="ECO:0000256" key="2">
    <source>
        <dbReference type="ARBA" id="ARBA00007118"/>
    </source>
</evidence>
<proteinExistence type="inferred from homology"/>
<accession>A0A385JMR1</accession>
<feature type="domain" description="Nitroreductase" evidence="6">
    <location>
        <begin position="160"/>
        <end position="206"/>
    </location>
</feature>
<dbReference type="InterPro" id="IPR029479">
    <property type="entry name" value="Nitroreductase"/>
</dbReference>
<evidence type="ECO:0000256" key="1">
    <source>
        <dbReference type="ARBA" id="ARBA00001917"/>
    </source>
</evidence>
<organism evidence="7">
    <name type="scientific">Proteus vulgaris</name>
    <dbReference type="NCBI Taxonomy" id="585"/>
    <lineage>
        <taxon>Bacteria</taxon>
        <taxon>Pseudomonadati</taxon>
        <taxon>Pseudomonadota</taxon>
        <taxon>Gammaproteobacteria</taxon>
        <taxon>Enterobacterales</taxon>
        <taxon>Morganellaceae</taxon>
        <taxon>Proteus</taxon>
    </lineage>
</organism>
<keyword evidence="5" id="KW-0560">Oxidoreductase</keyword>
<sequence>MSLNRIKPIGRLIKYLSGALYDFNRFFKYGGWKINLKNKDERNYYVVKIYHSLEKSMSFTNHNVNSGWTNAKLLTIALEAAVTYQNIGFHDKIGYLVLLEFLDKNKSAEDTELKKYILNKINYISDAIRLKDNIEEYGVKNMSSEDLDGSSHIHPEFFFRSRNSVREFSKKEIPDTLLNKAIQLSLKTPSACNRQSWHIYHLTNAYDIRNALKYQSGNKGFSNRISNLLIICSDLKAFNPGGERYQHWIDGGMYAMSLIYSLHSMGISSCCLNWSCQAKQDLQLRKEFPSILKNHTIIMMLAIGYPENNNKICVSPRRPLHEIYTRL</sequence>
<keyword evidence="3" id="KW-0285">Flavoprotein</keyword>
<reference evidence="7" key="1">
    <citation type="journal article" date="2017" name="PLoS ONE">
        <title>Genetic diversity of the O antigens of Proteus species and the development of a suspension array for molecular serotyping.</title>
        <authorList>
            <person name="Yu X."/>
            <person name="Torzewska A."/>
            <person name="Zhang X."/>
            <person name="Yin Z."/>
            <person name="Drzewiecka D."/>
            <person name="Cao H."/>
            <person name="Liu B."/>
            <person name="Knirel Y.A."/>
            <person name="Rozalski A."/>
            <person name="Wang L."/>
        </authorList>
    </citation>
    <scope>NUCLEOTIDE SEQUENCE</scope>
    <source>
        <strain evidence="7">PrK 55/57</strain>
    </source>
</reference>
<dbReference type="AlphaFoldDB" id="A0A385JMR1"/>
<dbReference type="Gene3D" id="3.40.109.10">
    <property type="entry name" value="NADH Oxidase"/>
    <property type="match status" value="1"/>
</dbReference>
<dbReference type="EMBL" id="KY710706">
    <property type="protein sequence ID" value="AXY99637.1"/>
    <property type="molecule type" value="Genomic_DNA"/>
</dbReference>
<evidence type="ECO:0000256" key="5">
    <source>
        <dbReference type="ARBA" id="ARBA00023002"/>
    </source>
</evidence>
<dbReference type="SUPFAM" id="SSF55469">
    <property type="entry name" value="FMN-dependent nitroreductase-like"/>
    <property type="match status" value="1"/>
</dbReference>
<evidence type="ECO:0000256" key="4">
    <source>
        <dbReference type="ARBA" id="ARBA00022643"/>
    </source>
</evidence>
<dbReference type="PANTHER" id="PTHR43673:SF2">
    <property type="entry name" value="NITROREDUCTASE"/>
    <property type="match status" value="1"/>
</dbReference>
<comment type="cofactor">
    <cofactor evidence="1">
        <name>FMN</name>
        <dbReference type="ChEBI" id="CHEBI:58210"/>
    </cofactor>
</comment>
<name>A0A385JMR1_PROVU</name>
<dbReference type="GO" id="GO:0016491">
    <property type="term" value="F:oxidoreductase activity"/>
    <property type="evidence" value="ECO:0007669"/>
    <property type="project" value="UniProtKB-KW"/>
</dbReference>